<protein>
    <submittedName>
        <fullName evidence="2">Uncharacterized protein</fullName>
    </submittedName>
</protein>
<dbReference type="GeneTree" id="ENSGT00800000124150"/>
<evidence type="ECO:0000313" key="2">
    <source>
        <dbReference type="Ensembl" id="ENSPKIP00000001080.1"/>
    </source>
</evidence>
<evidence type="ECO:0000313" key="3">
    <source>
        <dbReference type="Proteomes" id="UP000261540"/>
    </source>
</evidence>
<dbReference type="GO" id="GO:0060271">
    <property type="term" value="P:cilium assembly"/>
    <property type="evidence" value="ECO:0007669"/>
    <property type="project" value="TreeGrafter"/>
</dbReference>
<proteinExistence type="predicted"/>
<feature type="compositionally biased region" description="Polar residues" evidence="1">
    <location>
        <begin position="182"/>
        <end position="200"/>
    </location>
</feature>
<dbReference type="GO" id="GO:0035869">
    <property type="term" value="C:ciliary transition zone"/>
    <property type="evidence" value="ECO:0007669"/>
    <property type="project" value="TreeGrafter"/>
</dbReference>
<accession>A0A3B3Q617</accession>
<dbReference type="PANTHER" id="PTHR14492">
    <property type="entry name" value="JBTS17"/>
    <property type="match status" value="1"/>
</dbReference>
<feature type="compositionally biased region" description="Polar residues" evidence="1">
    <location>
        <begin position="215"/>
        <end position="229"/>
    </location>
</feature>
<feature type="compositionally biased region" description="Polar residues" evidence="1">
    <location>
        <begin position="120"/>
        <end position="131"/>
    </location>
</feature>
<organism evidence="2 3">
    <name type="scientific">Paramormyrops kingsleyae</name>
    <dbReference type="NCBI Taxonomy" id="1676925"/>
    <lineage>
        <taxon>Eukaryota</taxon>
        <taxon>Metazoa</taxon>
        <taxon>Chordata</taxon>
        <taxon>Craniata</taxon>
        <taxon>Vertebrata</taxon>
        <taxon>Euteleostomi</taxon>
        <taxon>Actinopterygii</taxon>
        <taxon>Neopterygii</taxon>
        <taxon>Teleostei</taxon>
        <taxon>Osteoglossocephala</taxon>
        <taxon>Osteoglossomorpha</taxon>
        <taxon>Osteoglossiformes</taxon>
        <taxon>Mormyridae</taxon>
        <taxon>Paramormyrops</taxon>
    </lineage>
</organism>
<dbReference type="Proteomes" id="UP000261540">
    <property type="component" value="Unplaced"/>
</dbReference>
<feature type="compositionally biased region" description="Gly residues" evidence="1">
    <location>
        <begin position="1"/>
        <end position="11"/>
    </location>
</feature>
<name>A0A3B3Q617_9TELE</name>
<feature type="compositionally biased region" description="Basic and acidic residues" evidence="1">
    <location>
        <begin position="95"/>
        <end position="117"/>
    </location>
</feature>
<evidence type="ECO:0000256" key="1">
    <source>
        <dbReference type="SAM" id="MobiDB-lite"/>
    </source>
</evidence>
<sequence>MAYETGLGGTGARYFDQLTVPPPTALPPQAARGVPKPVGAQRRGGHPRGAAAGWGHVGDEPGSVTHAGRQAEKGVPQASQAEEEQQEVQVWMRSRQRERLAEYRKQREERMEQERKPFRGTTTLKPTSRDITLNKKVKEEKDRAALLQHHSQRAQEACNLMADLLTASQALPVSSLAPPPTQNSTRSSTRVGLQNRSKSTGRAGRSHKSPAGLRSLSSPGRVTGAQASRASRLGLHRPAKALPSDRLSQVTQRGMLTRTRDCTGRVQAGIRGRTRLPPQPHSAPGAGGEDRCGDSPKDMEDRDVVSPWEPPLEIRRLLGLESLEWGQRPWSDSAQAAGMEAGFQLDSVSESTGSILSKLDWAAVEGLLAGEGSG</sequence>
<dbReference type="Pfam" id="PF15392">
    <property type="entry name" value="Joubert"/>
    <property type="match status" value="1"/>
</dbReference>
<feature type="compositionally biased region" description="Basic and acidic residues" evidence="1">
    <location>
        <begin position="288"/>
        <end position="304"/>
    </location>
</feature>
<dbReference type="AlphaFoldDB" id="A0A3B3Q617"/>
<dbReference type="InterPro" id="IPR028236">
    <property type="entry name" value="CPLANE1"/>
</dbReference>
<feature type="region of interest" description="Disordered" evidence="1">
    <location>
        <begin position="1"/>
        <end position="133"/>
    </location>
</feature>
<reference evidence="2" key="1">
    <citation type="submission" date="2025-08" db="UniProtKB">
        <authorList>
            <consortium name="Ensembl"/>
        </authorList>
    </citation>
    <scope>IDENTIFICATION</scope>
</reference>
<keyword evidence="3" id="KW-1185">Reference proteome</keyword>
<dbReference type="PANTHER" id="PTHR14492:SF4">
    <property type="entry name" value="CILIOGENESIS AND PLANAR POLARITY EFFECTOR 1"/>
    <property type="match status" value="1"/>
</dbReference>
<dbReference type="Ensembl" id="ENSPKIT00000024991.1">
    <property type="protein sequence ID" value="ENSPKIP00000001080.1"/>
    <property type="gene ID" value="ENSPKIG00000019502.1"/>
</dbReference>
<reference evidence="2" key="2">
    <citation type="submission" date="2025-09" db="UniProtKB">
        <authorList>
            <consortium name="Ensembl"/>
        </authorList>
    </citation>
    <scope>IDENTIFICATION</scope>
</reference>
<feature type="region of interest" description="Disordered" evidence="1">
    <location>
        <begin position="173"/>
        <end position="305"/>
    </location>
</feature>